<organism evidence="5 6">
    <name type="scientific">Aspergillus viridinutans</name>
    <dbReference type="NCBI Taxonomy" id="75553"/>
    <lineage>
        <taxon>Eukaryota</taxon>
        <taxon>Fungi</taxon>
        <taxon>Dikarya</taxon>
        <taxon>Ascomycota</taxon>
        <taxon>Pezizomycotina</taxon>
        <taxon>Eurotiomycetes</taxon>
        <taxon>Eurotiomycetidae</taxon>
        <taxon>Eurotiales</taxon>
        <taxon>Aspergillaceae</taxon>
        <taxon>Aspergillus</taxon>
        <taxon>Aspergillus subgen. Fumigati</taxon>
    </lineage>
</organism>
<comment type="similarity">
    <text evidence="1">Belongs to the isochorismatase family.</text>
</comment>
<dbReference type="AlphaFoldDB" id="A0A9P3F8Y6"/>
<name>A0A9P3F8Y6_ASPVI</name>
<protein>
    <recommendedName>
        <fullName evidence="4">Isochorismatase-like domain-containing protein</fullName>
    </recommendedName>
</protein>
<dbReference type="Proteomes" id="UP000710440">
    <property type="component" value="Unassembled WGS sequence"/>
</dbReference>
<dbReference type="GO" id="GO:0016787">
    <property type="term" value="F:hydrolase activity"/>
    <property type="evidence" value="ECO:0007669"/>
    <property type="project" value="UniProtKB-KW"/>
</dbReference>
<reference evidence="5 6" key="1">
    <citation type="submission" date="2021-02" db="EMBL/GenBank/DDBJ databases">
        <title>Pan-genome distribution and transcriptional activeness of fungal secondary metabolism genes in Aspergillus section Fumigati.</title>
        <authorList>
            <person name="Takahashi H."/>
            <person name="Umemura M."/>
            <person name="Ninomiya A."/>
            <person name="Kusuya Y."/>
            <person name="Urayama S."/>
            <person name="Shimizu M."/>
            <person name="Watanabe A."/>
            <person name="Kamei K."/>
            <person name="Yaguchi T."/>
            <person name="Hagiwara D."/>
        </authorList>
    </citation>
    <scope>NUCLEOTIDE SEQUENCE [LARGE SCALE GENOMIC DNA]</scope>
    <source>
        <strain evidence="5 6">IFM 47045</strain>
    </source>
</reference>
<dbReference type="PANTHER" id="PTHR43540">
    <property type="entry name" value="PEROXYUREIDOACRYLATE/UREIDOACRYLATE AMIDOHYDROLASE-RELATED"/>
    <property type="match status" value="1"/>
</dbReference>
<keyword evidence="6" id="KW-1185">Reference proteome</keyword>
<sequence>MLNLSVPTALVLIDNQAAFSHPTYWGTSRSNPNYETNLQSLLNAFRTARQTNPALPLEIIHVFHSSTSATSPLHPADPSKGAHPLDFAQPASDNSEPVFWKNVNSCFIGTELEGYLRENGIRQVLFAGLTTDHCVSTTVRMAANLGVVDVYPDGRPEVLPDGRQSEKAVEKGVVVLVSDATATWAKGGFDAETVHAVSVESLRGEFAEVMRTGEVVEWLAGNSQIGIYIPPQYPDNFELPSVIKEKDSKAHERWEEIDSTVSEASVKADRGDVQFEVKQQEAKSTKKAVRPDFEAEPTVHDM</sequence>
<evidence type="ECO:0000259" key="4">
    <source>
        <dbReference type="Pfam" id="PF00857"/>
    </source>
</evidence>
<evidence type="ECO:0000256" key="1">
    <source>
        <dbReference type="ARBA" id="ARBA00006336"/>
    </source>
</evidence>
<keyword evidence="2" id="KW-0378">Hydrolase</keyword>
<comment type="caution">
    <text evidence="5">The sequence shown here is derived from an EMBL/GenBank/DDBJ whole genome shotgun (WGS) entry which is preliminary data.</text>
</comment>
<feature type="region of interest" description="Disordered" evidence="3">
    <location>
        <begin position="276"/>
        <end position="302"/>
    </location>
</feature>
<dbReference type="PANTHER" id="PTHR43540:SF1">
    <property type="entry name" value="ISOCHORISMATASE HYDROLASE"/>
    <property type="match status" value="1"/>
</dbReference>
<evidence type="ECO:0000256" key="3">
    <source>
        <dbReference type="SAM" id="MobiDB-lite"/>
    </source>
</evidence>
<evidence type="ECO:0000256" key="2">
    <source>
        <dbReference type="ARBA" id="ARBA00022801"/>
    </source>
</evidence>
<dbReference type="RefSeq" id="XP_043129001.1">
    <property type="nucleotide sequence ID" value="XM_043273066.1"/>
</dbReference>
<evidence type="ECO:0000313" key="5">
    <source>
        <dbReference type="EMBL" id="GIK05815.1"/>
    </source>
</evidence>
<gene>
    <name evidence="5" type="ORF">Aspvir_009928</name>
</gene>
<proteinExistence type="inferred from homology"/>
<dbReference type="InterPro" id="IPR050272">
    <property type="entry name" value="Isochorismatase-like_hydrls"/>
</dbReference>
<dbReference type="EMBL" id="BOPL01000009">
    <property type="protein sequence ID" value="GIK05815.1"/>
    <property type="molecule type" value="Genomic_DNA"/>
</dbReference>
<evidence type="ECO:0000313" key="6">
    <source>
        <dbReference type="Proteomes" id="UP000710440"/>
    </source>
</evidence>
<accession>A0A9P3F8Y6</accession>
<dbReference type="InterPro" id="IPR036380">
    <property type="entry name" value="Isochorismatase-like_sf"/>
</dbReference>
<dbReference type="Pfam" id="PF00857">
    <property type="entry name" value="Isochorismatase"/>
    <property type="match status" value="1"/>
</dbReference>
<dbReference type="Gene3D" id="3.40.50.850">
    <property type="entry name" value="Isochorismatase-like"/>
    <property type="match status" value="1"/>
</dbReference>
<dbReference type="InterPro" id="IPR000868">
    <property type="entry name" value="Isochorismatase-like_dom"/>
</dbReference>
<dbReference type="OrthoDB" id="245563at2759"/>
<dbReference type="GeneID" id="66937910"/>
<feature type="domain" description="Isochorismatase-like" evidence="4">
    <location>
        <begin position="8"/>
        <end position="212"/>
    </location>
</feature>
<dbReference type="SUPFAM" id="SSF52499">
    <property type="entry name" value="Isochorismatase-like hydrolases"/>
    <property type="match status" value="1"/>
</dbReference>